<name>A0ABN9RLP9_9DINO</name>
<feature type="non-terminal residue" evidence="2">
    <location>
        <position position="289"/>
    </location>
</feature>
<protein>
    <recommendedName>
        <fullName evidence="4">Phospholipase B-like</fullName>
    </recommendedName>
</protein>
<sequence length="289" mass="30530">EEITVTSPNGPPLCVGTYRLAREQPNGQPAWRRTGEGAERWLFYDPRGDWAIGGGDVRATNFQSSNGWIYSPAAGGSEVPMPWQTTGWRRFDGTEHVLDPAIQVSAVIPNTVAAAVPIVETLPAPTQGMVSQTATTKEVATTITTPVTRSATTTATATTRTTTSRTATTETSTTSTTKRTTSTISSSPSTTSTTRPTTSTTATTTSTTLTTTSTSTVAALGPDEPLHCQKEATGVRKWCDASLDLDQRASALRAALTLEEKVVLFTSGVEALQKTRLNTTGKHGHGAVK</sequence>
<organism evidence="2 3">
    <name type="scientific">Prorocentrum cordatum</name>
    <dbReference type="NCBI Taxonomy" id="2364126"/>
    <lineage>
        <taxon>Eukaryota</taxon>
        <taxon>Sar</taxon>
        <taxon>Alveolata</taxon>
        <taxon>Dinophyceae</taxon>
        <taxon>Prorocentrales</taxon>
        <taxon>Prorocentraceae</taxon>
        <taxon>Prorocentrum</taxon>
    </lineage>
</organism>
<proteinExistence type="predicted"/>
<feature type="region of interest" description="Disordered" evidence="1">
    <location>
        <begin position="148"/>
        <end position="223"/>
    </location>
</feature>
<dbReference type="Proteomes" id="UP001189429">
    <property type="component" value="Unassembled WGS sequence"/>
</dbReference>
<dbReference type="EMBL" id="CAUYUJ010006970">
    <property type="protein sequence ID" value="CAK0819195.1"/>
    <property type="molecule type" value="Genomic_DNA"/>
</dbReference>
<gene>
    <name evidence="2" type="ORF">PCOR1329_LOCUS21242</name>
</gene>
<evidence type="ECO:0000313" key="3">
    <source>
        <dbReference type="Proteomes" id="UP001189429"/>
    </source>
</evidence>
<comment type="caution">
    <text evidence="2">The sequence shown here is derived from an EMBL/GenBank/DDBJ whole genome shotgun (WGS) entry which is preliminary data.</text>
</comment>
<feature type="compositionally biased region" description="Low complexity" evidence="1">
    <location>
        <begin position="148"/>
        <end position="220"/>
    </location>
</feature>
<accession>A0ABN9RLP9</accession>
<evidence type="ECO:0008006" key="4">
    <source>
        <dbReference type="Google" id="ProtNLM"/>
    </source>
</evidence>
<reference evidence="2" key="1">
    <citation type="submission" date="2023-10" db="EMBL/GenBank/DDBJ databases">
        <authorList>
            <person name="Chen Y."/>
            <person name="Shah S."/>
            <person name="Dougan E. K."/>
            <person name="Thang M."/>
            <person name="Chan C."/>
        </authorList>
    </citation>
    <scope>NUCLEOTIDE SEQUENCE [LARGE SCALE GENOMIC DNA]</scope>
</reference>
<feature type="non-terminal residue" evidence="2">
    <location>
        <position position="1"/>
    </location>
</feature>
<evidence type="ECO:0000313" key="2">
    <source>
        <dbReference type="EMBL" id="CAK0819195.1"/>
    </source>
</evidence>
<keyword evidence="3" id="KW-1185">Reference proteome</keyword>
<evidence type="ECO:0000256" key="1">
    <source>
        <dbReference type="SAM" id="MobiDB-lite"/>
    </source>
</evidence>